<evidence type="ECO:0000256" key="1">
    <source>
        <dbReference type="SAM" id="MobiDB-lite"/>
    </source>
</evidence>
<organism evidence="2 3">
    <name type="scientific">Rubripirellula lacrimiformis</name>
    <dbReference type="NCBI Taxonomy" id="1930273"/>
    <lineage>
        <taxon>Bacteria</taxon>
        <taxon>Pseudomonadati</taxon>
        <taxon>Planctomycetota</taxon>
        <taxon>Planctomycetia</taxon>
        <taxon>Pirellulales</taxon>
        <taxon>Pirellulaceae</taxon>
        <taxon>Rubripirellula</taxon>
    </lineage>
</organism>
<accession>A0A517NL06</accession>
<dbReference type="AlphaFoldDB" id="A0A517NL06"/>
<dbReference type="EMBL" id="CP036525">
    <property type="protein sequence ID" value="QDT07816.1"/>
    <property type="molecule type" value="Genomic_DNA"/>
</dbReference>
<name>A0A517NL06_9BACT</name>
<proteinExistence type="predicted"/>
<protein>
    <submittedName>
        <fullName evidence="2">Uncharacterized protein</fullName>
    </submittedName>
</protein>
<keyword evidence="3" id="KW-1185">Reference proteome</keyword>
<dbReference type="Proteomes" id="UP000318538">
    <property type="component" value="Chromosome"/>
</dbReference>
<evidence type="ECO:0000313" key="3">
    <source>
        <dbReference type="Proteomes" id="UP000318538"/>
    </source>
</evidence>
<evidence type="ECO:0000313" key="2">
    <source>
        <dbReference type="EMBL" id="QDT07816.1"/>
    </source>
</evidence>
<gene>
    <name evidence="2" type="ORF">K227x_62440</name>
</gene>
<reference evidence="2 3" key="1">
    <citation type="submission" date="2019-02" db="EMBL/GenBank/DDBJ databases">
        <title>Deep-cultivation of Planctomycetes and their phenomic and genomic characterization uncovers novel biology.</title>
        <authorList>
            <person name="Wiegand S."/>
            <person name="Jogler M."/>
            <person name="Boedeker C."/>
            <person name="Pinto D."/>
            <person name="Vollmers J."/>
            <person name="Rivas-Marin E."/>
            <person name="Kohn T."/>
            <person name="Peeters S.H."/>
            <person name="Heuer A."/>
            <person name="Rast P."/>
            <person name="Oberbeckmann S."/>
            <person name="Bunk B."/>
            <person name="Jeske O."/>
            <person name="Meyerdierks A."/>
            <person name="Storesund J.E."/>
            <person name="Kallscheuer N."/>
            <person name="Luecker S."/>
            <person name="Lage O.M."/>
            <person name="Pohl T."/>
            <person name="Merkel B.J."/>
            <person name="Hornburger P."/>
            <person name="Mueller R.-W."/>
            <person name="Bruemmer F."/>
            <person name="Labrenz M."/>
            <person name="Spormann A.M."/>
            <person name="Op den Camp H."/>
            <person name="Overmann J."/>
            <person name="Amann R."/>
            <person name="Jetten M.S.M."/>
            <person name="Mascher T."/>
            <person name="Medema M.H."/>
            <person name="Devos D.P."/>
            <person name="Kaster A.-K."/>
            <person name="Ovreas L."/>
            <person name="Rohde M."/>
            <person name="Galperin M.Y."/>
            <person name="Jogler C."/>
        </authorList>
    </citation>
    <scope>NUCLEOTIDE SEQUENCE [LARGE SCALE GENOMIC DNA]</scope>
    <source>
        <strain evidence="2 3">K22_7</strain>
    </source>
</reference>
<sequence>MNRQLPWPAAVNPWVPMVRAASNHHGEKKMKSATISPFSDGPAKRSAEFATDLHQSITAGLAEAAESAQERDIQQRLDRQRQEDWERAAADRRRVIAETFRYRLDFAAGEASHQHHSVDQVSAIKREANTRMVIAAVKAELGDYAMEPKDAAKRIITHLTEKTGLPRQNVVALTVDEAIEQLTATPDPADSAAVGGDKPKRRNNVWIETARALLTQNPNMSDAKIAIAVRKDRSVLSRSKKWKAIREEFECGEHRRVGMEQVHDADLHFRRKTQQS</sequence>
<dbReference type="KEGG" id="rlc:K227x_62440"/>
<feature type="region of interest" description="Disordered" evidence="1">
    <location>
        <begin position="25"/>
        <end position="44"/>
    </location>
</feature>